<protein>
    <submittedName>
        <fullName evidence="1">Uncharacterized protein</fullName>
    </submittedName>
</protein>
<keyword evidence="2" id="KW-1185">Reference proteome</keyword>
<reference evidence="1 2" key="1">
    <citation type="submission" date="2020-02" db="EMBL/GenBank/DDBJ databases">
        <authorList>
            <person name="Ma Q."/>
            <person name="Huang Y."/>
            <person name="Song X."/>
            <person name="Pei D."/>
        </authorList>
    </citation>
    <scope>NUCLEOTIDE SEQUENCE [LARGE SCALE GENOMIC DNA]</scope>
    <source>
        <strain evidence="1">Sxm20200214</strain>
        <tissue evidence="1">Leaf</tissue>
    </source>
</reference>
<gene>
    <name evidence="1" type="ORF">Bca52824_025806</name>
</gene>
<accession>A0A8X7SGW3</accession>
<dbReference type="AlphaFoldDB" id="A0A8X7SGW3"/>
<evidence type="ECO:0000313" key="1">
    <source>
        <dbReference type="EMBL" id="KAG2306058.1"/>
    </source>
</evidence>
<evidence type="ECO:0000313" key="2">
    <source>
        <dbReference type="Proteomes" id="UP000886595"/>
    </source>
</evidence>
<name>A0A8X7SGW3_BRACI</name>
<sequence>MLFRSGDEAKVVRMWRGSPGLVLLGSVPVWGGGVSSSSSALVSRCRRSFLLHPDWTSMVFYPQGVRGFIFFWRCHLKLSGGACGVPGEVVRGVVYALASSLWISASVLPSLVTAVRMSSFLQIPLPQDKVVTAQPAFVQDGLTRHGVRSRGFRRSFLLHPDWTSMVFYPQGVRGFIFFWRCHLKLSGGACGVPGEVVRGVVYALASSLWISSLVLPSLATNLPLVLRDGVRRSFLWSESLRNLTHCPWRRTGLESYPVPSLIPLPQDKVVTAQPAFVQDGLTRHGVRSRGFSEATFRILFSFKNFLKDIGESSPGSSSVRFQKLGCFRTIYAESQDLDDRLSYFKLVSIVVTVVFKQSEYPLIIPSLTLCEKNSKVRFLGVIDIRTGDLNVNRDDIFKRETSLLLKQILKYNIDTRSSPPFSTYGPSIINSSGKPSSVWKWWIPVIGSRRSFLLHPDWTSMVFYPQGVRGFSFFWRCHLKLSGGACGVPGEVVRGVIYALASSLWISSLVLPSLVKALLCGLFIL</sequence>
<comment type="caution">
    <text evidence="1">The sequence shown here is derived from an EMBL/GenBank/DDBJ whole genome shotgun (WGS) entry which is preliminary data.</text>
</comment>
<dbReference type="EMBL" id="JAAMPC010000006">
    <property type="protein sequence ID" value="KAG2306058.1"/>
    <property type="molecule type" value="Genomic_DNA"/>
</dbReference>
<organism evidence="1 2">
    <name type="scientific">Brassica carinata</name>
    <name type="common">Ethiopian mustard</name>
    <name type="synonym">Abyssinian cabbage</name>
    <dbReference type="NCBI Taxonomy" id="52824"/>
    <lineage>
        <taxon>Eukaryota</taxon>
        <taxon>Viridiplantae</taxon>
        <taxon>Streptophyta</taxon>
        <taxon>Embryophyta</taxon>
        <taxon>Tracheophyta</taxon>
        <taxon>Spermatophyta</taxon>
        <taxon>Magnoliopsida</taxon>
        <taxon>eudicotyledons</taxon>
        <taxon>Gunneridae</taxon>
        <taxon>Pentapetalae</taxon>
        <taxon>rosids</taxon>
        <taxon>malvids</taxon>
        <taxon>Brassicales</taxon>
        <taxon>Brassicaceae</taxon>
        <taxon>Brassiceae</taxon>
        <taxon>Brassica</taxon>
    </lineage>
</organism>
<proteinExistence type="predicted"/>
<dbReference type="Proteomes" id="UP000886595">
    <property type="component" value="Unassembled WGS sequence"/>
</dbReference>